<evidence type="ECO:0000256" key="3">
    <source>
        <dbReference type="ARBA" id="ARBA00010418"/>
    </source>
</evidence>
<dbReference type="PANTHER" id="PTHR36574:SF1">
    <property type="entry name" value="RHAMNOGALACTURONATE LYASE-RELATED"/>
    <property type="match status" value="1"/>
</dbReference>
<comment type="similarity">
    <text evidence="3 11">Belongs to the polysaccharide lyase 4 family.</text>
</comment>
<comment type="subcellular location">
    <subcellularLocation>
        <location evidence="2 11">Secreted</location>
    </subcellularLocation>
</comment>
<evidence type="ECO:0000259" key="14">
    <source>
        <dbReference type="Pfam" id="PF14683"/>
    </source>
</evidence>
<evidence type="ECO:0000256" key="4">
    <source>
        <dbReference type="ARBA" id="ARBA00022525"/>
    </source>
</evidence>
<dbReference type="PANTHER" id="PTHR36574">
    <property type="entry name" value="RHAMNOGALACTURONATE LYASE-RELATED"/>
    <property type="match status" value="1"/>
</dbReference>
<evidence type="ECO:0000313" key="16">
    <source>
        <dbReference type="EMBL" id="KAH6692209.1"/>
    </source>
</evidence>
<dbReference type="SUPFAM" id="SSF49785">
    <property type="entry name" value="Galactose-binding domain-like"/>
    <property type="match status" value="1"/>
</dbReference>
<keyword evidence="4 11" id="KW-0964">Secreted</keyword>
<dbReference type="OrthoDB" id="114708at2759"/>
<dbReference type="AlphaFoldDB" id="A0A9P8VI97"/>
<evidence type="ECO:0000256" key="1">
    <source>
        <dbReference type="ARBA" id="ARBA00001324"/>
    </source>
</evidence>
<keyword evidence="6 12" id="KW-1015">Disulfide bond</keyword>
<dbReference type="GO" id="GO:0005576">
    <property type="term" value="C:extracellular region"/>
    <property type="evidence" value="ECO:0007669"/>
    <property type="project" value="UniProtKB-SubCell"/>
</dbReference>
<protein>
    <recommendedName>
        <fullName evidence="11">Rhamnogalacturonate lyase</fullName>
        <ecNumber evidence="11">4.2.2.23</ecNumber>
    </recommendedName>
</protein>
<dbReference type="InterPro" id="IPR008979">
    <property type="entry name" value="Galactose-bd-like_sf"/>
</dbReference>
<dbReference type="InterPro" id="IPR029411">
    <property type="entry name" value="RG-lyase_III"/>
</dbReference>
<keyword evidence="9 11" id="KW-0961">Cell wall biogenesis/degradation</keyword>
<reference evidence="16" key="1">
    <citation type="journal article" date="2021" name="Nat. Commun.">
        <title>Genetic determinants of endophytism in the Arabidopsis root mycobiome.</title>
        <authorList>
            <person name="Mesny F."/>
            <person name="Miyauchi S."/>
            <person name="Thiergart T."/>
            <person name="Pickel B."/>
            <person name="Atanasova L."/>
            <person name="Karlsson M."/>
            <person name="Huettel B."/>
            <person name="Barry K.W."/>
            <person name="Haridas S."/>
            <person name="Chen C."/>
            <person name="Bauer D."/>
            <person name="Andreopoulos W."/>
            <person name="Pangilinan J."/>
            <person name="LaButti K."/>
            <person name="Riley R."/>
            <person name="Lipzen A."/>
            <person name="Clum A."/>
            <person name="Drula E."/>
            <person name="Henrissat B."/>
            <person name="Kohler A."/>
            <person name="Grigoriev I.V."/>
            <person name="Martin F.M."/>
            <person name="Hacquard S."/>
        </authorList>
    </citation>
    <scope>NUCLEOTIDE SEQUENCE</scope>
    <source>
        <strain evidence="16">MPI-SDFR-AT-0117</strain>
    </source>
</reference>
<dbReference type="InterPro" id="IPR015364">
    <property type="entry name" value="RhgB_N"/>
</dbReference>
<feature type="disulfide bond" evidence="12">
    <location>
        <begin position="183"/>
        <end position="195"/>
    </location>
</feature>
<accession>A0A9P8VI97</accession>
<feature type="disulfide bond" evidence="12">
    <location>
        <begin position="48"/>
        <end position="91"/>
    </location>
</feature>
<evidence type="ECO:0000256" key="12">
    <source>
        <dbReference type="PIRSR" id="PIRSR011794-1"/>
    </source>
</evidence>
<dbReference type="PIRSF" id="PIRSF011794">
    <property type="entry name" value="Rhamnogalacturonase_B"/>
    <property type="match status" value="1"/>
</dbReference>
<keyword evidence="8 11" id="KW-0119">Carbohydrate metabolism</keyword>
<dbReference type="CDD" id="cd10320">
    <property type="entry name" value="RGL4_N"/>
    <property type="match status" value="1"/>
</dbReference>
<dbReference type="EC" id="4.2.2.23" evidence="11"/>
<dbReference type="GO" id="GO:0102210">
    <property type="term" value="F:rhamnogalacturonan endolyase activity"/>
    <property type="evidence" value="ECO:0007669"/>
    <property type="project" value="UniProtKB-UniRule"/>
</dbReference>
<comment type="catalytic activity">
    <reaction evidence="1 11">
        <text>Endotype eliminative cleavage of L-alpha-rhamnopyranosyl-(1-&gt;4)-alpha-D-galactopyranosyluronic acid bonds of rhamnogalacturonan I domains in ramified hairy regions of pectin leaving L-rhamnopyranose at the reducing end and 4-deoxy-4,5-unsaturated D-galactopyranosyluronic acid at the non-reducing end.</text>
        <dbReference type="EC" id="4.2.2.23"/>
    </reaction>
</comment>
<proteinExistence type="inferred from homology"/>
<comment type="caution">
    <text evidence="16">The sequence shown here is derived from an EMBL/GenBank/DDBJ whole genome shotgun (WGS) entry which is preliminary data.</text>
</comment>
<dbReference type="InterPro" id="IPR011013">
    <property type="entry name" value="Gal_mutarotase_sf_dom"/>
</dbReference>
<feature type="chain" id="PRO_5040556980" description="Rhamnogalacturonate lyase" evidence="11">
    <location>
        <begin position="19"/>
        <end position="530"/>
    </location>
</feature>
<evidence type="ECO:0000256" key="10">
    <source>
        <dbReference type="ARBA" id="ARBA00023326"/>
    </source>
</evidence>
<evidence type="ECO:0000256" key="11">
    <source>
        <dbReference type="PIRNR" id="PIRNR011794"/>
    </source>
</evidence>
<keyword evidence="5 11" id="KW-0732">Signal</keyword>
<feature type="domain" description="Rhamnogalacturonase B N-terminal" evidence="13">
    <location>
        <begin position="20"/>
        <end position="273"/>
    </location>
</feature>
<name>A0A9P8VI97_9PEZI</name>
<dbReference type="Pfam" id="PF14683">
    <property type="entry name" value="CBM-like"/>
    <property type="match status" value="1"/>
</dbReference>
<dbReference type="Pfam" id="PF14686">
    <property type="entry name" value="fn3_3"/>
    <property type="match status" value="1"/>
</dbReference>
<keyword evidence="10 11" id="KW-0624">Polysaccharide degradation</keyword>
<dbReference type="GO" id="GO:0030246">
    <property type="term" value="F:carbohydrate binding"/>
    <property type="evidence" value="ECO:0007669"/>
    <property type="project" value="UniProtKB-UniRule"/>
</dbReference>
<dbReference type="InterPro" id="IPR014718">
    <property type="entry name" value="GH-type_carb-bd"/>
</dbReference>
<sequence>MKTSHILAALPFAPAALAAFGYTTSGNNFVVDAGSSNALVFSVSRSSCDINSIKYRGNELQYASTGSHISSGLGSATVTASQTAGVVKITCETSTLTQYIVAKEGQSNIFLATYTTANPSIGELRFIARLNPNILPLEYPYGSASTTTGSSSTVEGSDVFIVNGQTRSKFYSSDRYIDRNVHCVHGTSPEEIHACMLIPQTETSSGGPFFRDIETNNAGGSTNLYNYMNSGHVQTEDWRLGLHGPYVLTFSRSGIPRKNDVDTSFMGDLGLRGWVGASGRGRVVGRATGVASTFQPVVHWFNSAAQYWVATASNGQFTSPAMKPGRYTQRLYQTEYQVAETTVDVVAGKDTTKDIASTLTAPRTSLLKIGEFDGQPKGFKNADKIERMHPSDSRMSSWTGDYAAGSAISGFPMAVFQSVNNGQKITFNLASAPSGAATLRIATTLSFAGARPTVVVNSWSSSTPGAPRNLNSRGVTRGSWRGLGEQYDFTVPAGTLKAGSNTISISAASGSSGVTFLSPNFIIDAIELFQ</sequence>
<feature type="signal peptide" evidence="11">
    <location>
        <begin position="1"/>
        <end position="18"/>
    </location>
</feature>
<evidence type="ECO:0000256" key="8">
    <source>
        <dbReference type="ARBA" id="ARBA00023277"/>
    </source>
</evidence>
<evidence type="ECO:0000256" key="9">
    <source>
        <dbReference type="ARBA" id="ARBA00023316"/>
    </source>
</evidence>
<dbReference type="InterPro" id="IPR016590">
    <property type="entry name" value="Rhamnogalacturonase_B"/>
</dbReference>
<evidence type="ECO:0000313" key="17">
    <source>
        <dbReference type="Proteomes" id="UP000770015"/>
    </source>
</evidence>
<dbReference type="FunFam" id="2.70.98.10:FF:000020">
    <property type="entry name" value="Rhamnogalacturonate lyase A"/>
    <property type="match status" value="1"/>
</dbReference>
<evidence type="ECO:0000259" key="15">
    <source>
        <dbReference type="Pfam" id="PF14686"/>
    </source>
</evidence>
<dbReference type="Pfam" id="PF09284">
    <property type="entry name" value="RhgB_N"/>
    <property type="match status" value="1"/>
</dbReference>
<gene>
    <name evidence="16" type="ORF">F5X68DRAFT_56959</name>
</gene>
<evidence type="ECO:0000256" key="6">
    <source>
        <dbReference type="ARBA" id="ARBA00023157"/>
    </source>
</evidence>
<dbReference type="SUPFAM" id="SSF49452">
    <property type="entry name" value="Starch-binding domain-like"/>
    <property type="match status" value="1"/>
</dbReference>
<evidence type="ECO:0000256" key="2">
    <source>
        <dbReference type="ARBA" id="ARBA00004613"/>
    </source>
</evidence>
<dbReference type="Gene3D" id="2.60.40.1120">
    <property type="entry name" value="Carboxypeptidase-like, regulatory domain"/>
    <property type="match status" value="1"/>
</dbReference>
<dbReference type="SUPFAM" id="SSF74650">
    <property type="entry name" value="Galactose mutarotase-like"/>
    <property type="match status" value="1"/>
</dbReference>
<evidence type="ECO:0000256" key="5">
    <source>
        <dbReference type="ARBA" id="ARBA00022729"/>
    </source>
</evidence>
<evidence type="ECO:0000256" key="7">
    <source>
        <dbReference type="ARBA" id="ARBA00023239"/>
    </source>
</evidence>
<dbReference type="InterPro" id="IPR013784">
    <property type="entry name" value="Carb-bd-like_fold"/>
</dbReference>
<dbReference type="InterPro" id="IPR029413">
    <property type="entry name" value="RG-lyase_II"/>
</dbReference>
<feature type="domain" description="Rhamnogalacturonan lyase" evidence="14">
    <location>
        <begin position="366"/>
        <end position="528"/>
    </location>
</feature>
<keyword evidence="7 11" id="KW-0456">Lyase</keyword>
<keyword evidence="17" id="KW-1185">Reference proteome</keyword>
<dbReference type="CDD" id="cd10317">
    <property type="entry name" value="RGL4_C"/>
    <property type="match status" value="1"/>
</dbReference>
<dbReference type="GO" id="GO:0071555">
    <property type="term" value="P:cell wall organization"/>
    <property type="evidence" value="ECO:0007669"/>
    <property type="project" value="UniProtKB-UniRule"/>
</dbReference>
<evidence type="ECO:0000259" key="13">
    <source>
        <dbReference type="Pfam" id="PF09284"/>
    </source>
</evidence>
<dbReference type="Gene3D" id="2.60.120.260">
    <property type="entry name" value="Galactose-binding domain-like"/>
    <property type="match status" value="1"/>
</dbReference>
<dbReference type="Proteomes" id="UP000770015">
    <property type="component" value="Unassembled WGS sequence"/>
</dbReference>
<feature type="domain" description="Rhamnogalacturonan lyase" evidence="15">
    <location>
        <begin position="279"/>
        <end position="352"/>
    </location>
</feature>
<dbReference type="EMBL" id="JAGSXJ010000004">
    <property type="protein sequence ID" value="KAH6692209.1"/>
    <property type="molecule type" value="Genomic_DNA"/>
</dbReference>
<dbReference type="GO" id="GO:0045490">
    <property type="term" value="P:pectin catabolic process"/>
    <property type="evidence" value="ECO:0007669"/>
    <property type="project" value="TreeGrafter"/>
</dbReference>
<dbReference type="Gene3D" id="2.70.98.10">
    <property type="match status" value="1"/>
</dbReference>
<organism evidence="16 17">
    <name type="scientific">Plectosphaerella plurivora</name>
    <dbReference type="NCBI Taxonomy" id="936078"/>
    <lineage>
        <taxon>Eukaryota</taxon>
        <taxon>Fungi</taxon>
        <taxon>Dikarya</taxon>
        <taxon>Ascomycota</taxon>
        <taxon>Pezizomycotina</taxon>
        <taxon>Sordariomycetes</taxon>
        <taxon>Hypocreomycetidae</taxon>
        <taxon>Glomerellales</taxon>
        <taxon>Plectosphaerellaceae</taxon>
        <taxon>Plectosphaerella</taxon>
    </lineage>
</organism>